<evidence type="ECO:0000313" key="3">
    <source>
        <dbReference type="Proteomes" id="UP000029120"/>
    </source>
</evidence>
<name>A0A087HFZ2_ARAAL</name>
<evidence type="ECO:0000256" key="1">
    <source>
        <dbReference type="SAM" id="MobiDB-lite"/>
    </source>
</evidence>
<sequence length="39" mass="4175">MVSGQLLVPDPPGPPDTPDVSHRISIRAPPSISVSFLFF</sequence>
<feature type="region of interest" description="Disordered" evidence="1">
    <location>
        <begin position="1"/>
        <end position="20"/>
    </location>
</feature>
<accession>A0A087HFZ2</accession>
<keyword evidence="3" id="KW-1185">Reference proteome</keyword>
<proteinExistence type="predicted"/>
<evidence type="ECO:0000313" key="2">
    <source>
        <dbReference type="EMBL" id="KFK41044.1"/>
    </source>
</evidence>
<dbReference type="Gramene" id="KFK41044">
    <property type="protein sequence ID" value="KFK41044"/>
    <property type="gene ID" value="AALP_AA2G078200"/>
</dbReference>
<dbReference type="AlphaFoldDB" id="A0A087HFZ2"/>
<gene>
    <name evidence="2" type="ordered locus">AALP_Aa2g078200</name>
</gene>
<dbReference type="EMBL" id="CM002870">
    <property type="protein sequence ID" value="KFK41044.1"/>
    <property type="molecule type" value="Genomic_DNA"/>
</dbReference>
<protein>
    <submittedName>
        <fullName evidence="2">Uncharacterized protein</fullName>
    </submittedName>
</protein>
<reference evidence="3" key="1">
    <citation type="journal article" date="2015" name="Nat. Plants">
        <title>Genome expansion of Arabis alpina linked with retrotransposition and reduced symmetric DNA methylation.</title>
        <authorList>
            <person name="Willing E.M."/>
            <person name="Rawat V."/>
            <person name="Mandakova T."/>
            <person name="Maumus F."/>
            <person name="James G.V."/>
            <person name="Nordstroem K.J."/>
            <person name="Becker C."/>
            <person name="Warthmann N."/>
            <person name="Chica C."/>
            <person name="Szarzynska B."/>
            <person name="Zytnicki M."/>
            <person name="Albani M.C."/>
            <person name="Kiefer C."/>
            <person name="Bergonzi S."/>
            <person name="Castaings L."/>
            <person name="Mateos J.L."/>
            <person name="Berns M.C."/>
            <person name="Bujdoso N."/>
            <person name="Piofczyk T."/>
            <person name="de Lorenzo L."/>
            <person name="Barrero-Sicilia C."/>
            <person name="Mateos I."/>
            <person name="Piednoel M."/>
            <person name="Hagmann J."/>
            <person name="Chen-Min-Tao R."/>
            <person name="Iglesias-Fernandez R."/>
            <person name="Schuster S.C."/>
            <person name="Alonso-Blanco C."/>
            <person name="Roudier F."/>
            <person name="Carbonero P."/>
            <person name="Paz-Ares J."/>
            <person name="Davis S.J."/>
            <person name="Pecinka A."/>
            <person name="Quesneville H."/>
            <person name="Colot V."/>
            <person name="Lysak M.A."/>
            <person name="Weigel D."/>
            <person name="Coupland G."/>
            <person name="Schneeberger K."/>
        </authorList>
    </citation>
    <scope>NUCLEOTIDE SEQUENCE [LARGE SCALE GENOMIC DNA]</scope>
    <source>
        <strain evidence="3">cv. Pajares</strain>
    </source>
</reference>
<dbReference type="Proteomes" id="UP000029120">
    <property type="component" value="Chromosome 2"/>
</dbReference>
<organism evidence="2 3">
    <name type="scientific">Arabis alpina</name>
    <name type="common">Alpine rock-cress</name>
    <dbReference type="NCBI Taxonomy" id="50452"/>
    <lineage>
        <taxon>Eukaryota</taxon>
        <taxon>Viridiplantae</taxon>
        <taxon>Streptophyta</taxon>
        <taxon>Embryophyta</taxon>
        <taxon>Tracheophyta</taxon>
        <taxon>Spermatophyta</taxon>
        <taxon>Magnoliopsida</taxon>
        <taxon>eudicotyledons</taxon>
        <taxon>Gunneridae</taxon>
        <taxon>Pentapetalae</taxon>
        <taxon>rosids</taxon>
        <taxon>malvids</taxon>
        <taxon>Brassicales</taxon>
        <taxon>Brassicaceae</taxon>
        <taxon>Arabideae</taxon>
        <taxon>Arabis</taxon>
    </lineage>
</organism>